<dbReference type="EMBL" id="AP018694">
    <property type="protein sequence ID" value="BBE17980.1"/>
    <property type="molecule type" value="Genomic_DNA"/>
</dbReference>
<sequence>MEFCFIRTQSIFPSPKLSRVIRAGWINYFWYPALANFFAGESRVVYRMEARDLFSD</sequence>
<gene>
    <name evidence="1" type="ORF">AQPE_2139</name>
</gene>
<evidence type="ECO:0000313" key="1">
    <source>
        <dbReference type="EMBL" id="BBE17980.1"/>
    </source>
</evidence>
<dbReference type="AlphaFoldDB" id="A0A5K7S8V6"/>
<organism evidence="1 2">
    <name type="scientific">Aquipluma nitroreducens</name>
    <dbReference type="NCBI Taxonomy" id="2010828"/>
    <lineage>
        <taxon>Bacteria</taxon>
        <taxon>Pseudomonadati</taxon>
        <taxon>Bacteroidota</taxon>
        <taxon>Bacteroidia</taxon>
        <taxon>Marinilabiliales</taxon>
        <taxon>Prolixibacteraceae</taxon>
        <taxon>Aquipluma</taxon>
    </lineage>
</organism>
<keyword evidence="2" id="KW-1185">Reference proteome</keyword>
<evidence type="ECO:0000313" key="2">
    <source>
        <dbReference type="Proteomes" id="UP001193389"/>
    </source>
</evidence>
<reference evidence="1" key="1">
    <citation type="journal article" date="2020" name="Int. J. Syst. Evol. Microbiol.">
        <title>Aquipluma nitroreducens gen. nov. sp. nov., a novel facultatively anaerobic bacterium isolated from a freshwater lake.</title>
        <authorList>
            <person name="Watanabe M."/>
            <person name="Kojima H."/>
            <person name="Fukui M."/>
        </authorList>
    </citation>
    <scope>NUCLEOTIDE SEQUENCE</scope>
    <source>
        <strain evidence="1">MeG22</strain>
    </source>
</reference>
<accession>A0A5K7S8V6</accession>
<name>A0A5K7S8V6_9BACT</name>
<protein>
    <submittedName>
        <fullName evidence="1">Uncharacterized protein</fullName>
    </submittedName>
</protein>
<dbReference type="Proteomes" id="UP001193389">
    <property type="component" value="Chromosome"/>
</dbReference>
<dbReference type="KEGG" id="anf:AQPE_2139"/>
<proteinExistence type="predicted"/>